<protein>
    <submittedName>
        <fullName evidence="2">Uncharacterized protein</fullName>
    </submittedName>
</protein>
<accession>A0A8S5T0G3</accession>
<proteinExistence type="predicted"/>
<organism evidence="2">
    <name type="scientific">Myoviridae sp. ctWb16</name>
    <dbReference type="NCBI Taxonomy" id="2827690"/>
    <lineage>
        <taxon>Viruses</taxon>
        <taxon>Duplodnaviria</taxon>
        <taxon>Heunggongvirae</taxon>
        <taxon>Uroviricota</taxon>
        <taxon>Caudoviricetes</taxon>
    </lineage>
</organism>
<sequence length="717" mass="78926">MAEDYIEMETSSKIPVLHRGKEVAVGFNDLGSIQPLDELLSRYFPKKFGKTVDKNLQELSVNVKKYIKLSDIEQKERKVSFDKIASAVNNINNAIKEDRNRKKSSKSKEESNNKAVAAKIVQAVAGATISSLQNGLKRIESLRELESAGVSVAKGFDSLRKSSEDLARPQTQLVKLYTKNSQLLSRLNASANFLNDGVGFFNDTLKSVSGQFNLTRQEEEAILSEYLDTRTKYANIEQLDRERLRKETELYTKNLKQLSMATGKSIDLILQENKLKEDEFAIQALRSANPAMEALEGLLAQQVGPEMARALILNDVTSEKYLGAMATQQGRDYAQLRNMVARNPNMQMEEMISFINASLDRNQTERNRMNSSLVNDALYGSNLVYRPENAALFGQVAVGTRGQKLATYNGESTDSNILKSARNFSDEIERSKIILENLRTQNLENVGKELGFFADKLQMINESVLSPLSRLKDKFSDNFWIDLGASIAGNLADGLASKLLNTVGAMFVTAGTVVVGSAMDGIGNFFGGSGKGGKAGKLGKFAGKAGKMAGKVGRIGGKLVAPMALAYDAYSGIRDVSENGFIGTGEMYTNEMKQESLFENALSALNPMKYAFAIEEMTTKLLNKYGWKETSNTTTPNTVPPAQPSFDSSSNTSASNASTQNAETQRFNATNQVQKDIKEINSLMLDALERIERGQQRQTQQLENIGFMATSKNTGMI</sequence>
<name>A0A8S5T0G3_9CAUD</name>
<feature type="compositionally biased region" description="Polar residues" evidence="1">
    <location>
        <begin position="660"/>
        <end position="670"/>
    </location>
</feature>
<dbReference type="EMBL" id="BK032721">
    <property type="protein sequence ID" value="DAF56761.1"/>
    <property type="molecule type" value="Genomic_DNA"/>
</dbReference>
<feature type="region of interest" description="Disordered" evidence="1">
    <location>
        <begin position="631"/>
        <end position="670"/>
    </location>
</feature>
<evidence type="ECO:0000256" key="1">
    <source>
        <dbReference type="SAM" id="MobiDB-lite"/>
    </source>
</evidence>
<evidence type="ECO:0000313" key="2">
    <source>
        <dbReference type="EMBL" id="DAF56761.1"/>
    </source>
</evidence>
<feature type="compositionally biased region" description="Low complexity" evidence="1">
    <location>
        <begin position="648"/>
        <end position="659"/>
    </location>
</feature>
<reference evidence="2" key="1">
    <citation type="journal article" date="2021" name="Proc. Natl. Acad. Sci. U.S.A.">
        <title>A Catalog of Tens of Thousands of Viruses from Human Metagenomes Reveals Hidden Associations with Chronic Diseases.</title>
        <authorList>
            <person name="Tisza M.J."/>
            <person name="Buck C.B."/>
        </authorList>
    </citation>
    <scope>NUCLEOTIDE SEQUENCE</scope>
    <source>
        <strain evidence="2">CtWb16</strain>
    </source>
</reference>